<accession>A0A3R7EPD9</accession>
<keyword evidence="5" id="KW-1185">Reference proteome</keyword>
<name>A0A3R7EPD9_9ACTN</name>
<dbReference type="InterPro" id="IPR003594">
    <property type="entry name" value="HATPase_dom"/>
</dbReference>
<keyword evidence="4" id="KW-0067">ATP-binding</keyword>
<keyword evidence="1" id="KW-0418">Kinase</keyword>
<dbReference type="FunFam" id="3.30.565.10:FF:000028">
    <property type="entry name" value="PAS sensor protein"/>
    <property type="match status" value="1"/>
</dbReference>
<dbReference type="Gene3D" id="3.30.565.10">
    <property type="entry name" value="Histidine kinase-like ATPase, C-terminal domain"/>
    <property type="match status" value="1"/>
</dbReference>
<feature type="domain" description="Histidine kinase/HSP90-like ATPase" evidence="3">
    <location>
        <begin position="49"/>
        <end position="154"/>
    </location>
</feature>
<evidence type="ECO:0000313" key="5">
    <source>
        <dbReference type="Proteomes" id="UP000028058"/>
    </source>
</evidence>
<dbReference type="GO" id="GO:0005524">
    <property type="term" value="F:ATP binding"/>
    <property type="evidence" value="ECO:0007669"/>
    <property type="project" value="UniProtKB-KW"/>
</dbReference>
<gene>
    <name evidence="4" type="ORF">SFRA_020645</name>
</gene>
<dbReference type="InterPro" id="IPR050267">
    <property type="entry name" value="Anti-sigma-factor_SerPK"/>
</dbReference>
<comment type="caution">
    <text evidence="4">The sequence shown here is derived from an EMBL/GenBank/DDBJ whole genome shotgun (WGS) entry which is preliminary data.</text>
</comment>
<protein>
    <submittedName>
        <fullName evidence="4">ATP-binding protein</fullName>
    </submittedName>
</protein>
<dbReference type="SUPFAM" id="SSF55874">
    <property type="entry name" value="ATPase domain of HSP90 chaperone/DNA topoisomerase II/histidine kinase"/>
    <property type="match status" value="1"/>
</dbReference>
<dbReference type="GO" id="GO:0004674">
    <property type="term" value="F:protein serine/threonine kinase activity"/>
    <property type="evidence" value="ECO:0007669"/>
    <property type="project" value="UniProtKB-KW"/>
</dbReference>
<evidence type="ECO:0000256" key="2">
    <source>
        <dbReference type="SAM" id="MobiDB-lite"/>
    </source>
</evidence>
<feature type="region of interest" description="Disordered" evidence="2">
    <location>
        <begin position="1"/>
        <end position="44"/>
    </location>
</feature>
<dbReference type="OrthoDB" id="3211521at2"/>
<dbReference type="PANTHER" id="PTHR35526:SF3">
    <property type="entry name" value="ANTI-SIGMA-F FACTOR RSBW"/>
    <property type="match status" value="1"/>
</dbReference>
<evidence type="ECO:0000313" key="4">
    <source>
        <dbReference type="EMBL" id="RKM93590.1"/>
    </source>
</evidence>
<keyword evidence="4" id="KW-0547">Nucleotide-binding</keyword>
<dbReference type="CDD" id="cd16936">
    <property type="entry name" value="HATPase_RsbW-like"/>
    <property type="match status" value="1"/>
</dbReference>
<evidence type="ECO:0000256" key="1">
    <source>
        <dbReference type="ARBA" id="ARBA00022527"/>
    </source>
</evidence>
<dbReference type="InterPro" id="IPR036890">
    <property type="entry name" value="HATPase_C_sf"/>
</dbReference>
<dbReference type="Pfam" id="PF13581">
    <property type="entry name" value="HATPase_c_2"/>
    <property type="match status" value="1"/>
</dbReference>
<sequence length="184" mass="19318">MYHPHPGGPAEATLAQPAPVPVCRPASEPAAPEPDTGRAGPWPLPRSGEACALARRAVRHTLSRWGLGDLADTAELLVSELVANALRHAHGPVHLTLVRGRSVCCQVGDGSRELPRVRRATADDEDGRGMSMVDLMACDWGADRTPWGKEVWFSLPAPALPVPAPALPATAVPAPAPPPAGERD</sequence>
<proteinExistence type="predicted"/>
<dbReference type="EMBL" id="JNAD02000010">
    <property type="protein sequence ID" value="RKM93590.1"/>
    <property type="molecule type" value="Genomic_DNA"/>
</dbReference>
<keyword evidence="1" id="KW-0723">Serine/threonine-protein kinase</keyword>
<evidence type="ECO:0000259" key="3">
    <source>
        <dbReference type="Pfam" id="PF13581"/>
    </source>
</evidence>
<reference evidence="4 5" key="1">
    <citation type="journal article" date="2014" name="Genome Announc.">
        <title>Draft Genome Sequence of Streptomyces fradiae ATCC 19609, a Strain Highly Sensitive to Antibiotics.</title>
        <authorList>
            <person name="Bekker O.B."/>
            <person name="Klimina K.M."/>
            <person name="Vatlin A.A."/>
            <person name="Zakharevich N.V."/>
            <person name="Kasianov A.S."/>
            <person name="Danilenko V.N."/>
        </authorList>
    </citation>
    <scope>NUCLEOTIDE SEQUENCE [LARGE SCALE GENOMIC DNA]</scope>
    <source>
        <strain evidence="4 5">ATCC 19609</strain>
    </source>
</reference>
<dbReference type="PANTHER" id="PTHR35526">
    <property type="entry name" value="ANTI-SIGMA-F FACTOR RSBW-RELATED"/>
    <property type="match status" value="1"/>
</dbReference>
<dbReference type="RefSeq" id="WP_050364146.1">
    <property type="nucleotide sequence ID" value="NZ_CP134822.1"/>
</dbReference>
<dbReference type="AlphaFoldDB" id="A0A3R7EPD9"/>
<dbReference type="Proteomes" id="UP000028058">
    <property type="component" value="Unassembled WGS sequence"/>
</dbReference>
<organism evidence="4 5">
    <name type="scientific">Streptomyces xinghaiensis</name>
    <dbReference type="NCBI Taxonomy" id="1038928"/>
    <lineage>
        <taxon>Bacteria</taxon>
        <taxon>Bacillati</taxon>
        <taxon>Actinomycetota</taxon>
        <taxon>Actinomycetes</taxon>
        <taxon>Kitasatosporales</taxon>
        <taxon>Streptomycetaceae</taxon>
        <taxon>Streptomyces</taxon>
    </lineage>
</organism>
<keyword evidence="1" id="KW-0808">Transferase</keyword>